<feature type="repeat" description="WD" evidence="6">
    <location>
        <begin position="611"/>
        <end position="643"/>
    </location>
</feature>
<dbReference type="Proteomes" id="UP000094565">
    <property type="component" value="Chromosome 2"/>
</dbReference>
<sequence>MVKSYQRYELGKSFGVISSDSNIVYLPQKKSTGKVITGGLEDILVWDIKTGELSQRLHDGIPIGAADASVSGVPSQVVRLEYHHNNNIVAAGYSDGSIKIWDLTSGTVVMSLQGHRSAVTILVFDRSGTRLVSGSRDSTMIVWDLVGETGLFKLKGHKNEITGLLLLDGTEAKDDEEMEDWLVSVSKDGLIKLWDLKAQQCIETHVAHSGECWSLGIDIERKIIITTGTENKCKVWTLDLDATTKVTERGLFEKKSKQRGLTTSFKTIRGNSFFFIQNADRTVEIFRLRSDAEIQKAVTKRTKILKEKGLDEDEVEENLKSSDINRLIQNFATVRTMAKIRNCTWTEKADLLVSLNNNSVEYYTVSLPENVRKHQSTDMIYKKAHSVEALGHRTDIRFLDISDDGKLLATASNGLLKVWNVNSLNCIRTFECGYGLVVKFLPGGALLVLGTREGNLELYDLASSTVLDSIQAHEGALYQLDVTPDGKSVITGGADKQVKKWDIKLEMVEVLGSKEKVASMSLVNSKNMEMNDEILAVKVSPDQQLLAVSTTDNCVRVFYLDTLKFFLNLYGHKLPVLSIDISQDNKLIITSSADKNIKIWGLDFGDCHKSIFGHQDSIMSVRFISNTHHFITTSKDGMVKYWDGDKFECIQKLAVHQSEVWSSAVSLDGSFFVTASHDHSIRIWEETNDEVFIQEEREKEMDEQYEETLLASLEEDEDSLAKRKEDTDEVTGVTKQTMESLKAGEKLMEALDLGTRELDAQEEYEQTLAAFQLKKTLDQPIKPTPNTILVVKKMTPAEYVLSVVLSIKASQLEDSLLVLPFSYTIKLFRFIQIWTDSENGSKNIVNLSTISRLVFSLVKNNCKELISQKEDRIKQLITAVRDQLREQLSLSVDDIGYNVEGLKFLKAQWKLAHSTEFIDEEEQKRYEEKHAQKRAYQTVE</sequence>
<evidence type="ECO:0000313" key="8">
    <source>
        <dbReference type="EMBL" id="ANZ75957.1"/>
    </source>
</evidence>
<dbReference type="EMBL" id="CP014585">
    <property type="protein sequence ID" value="ANZ75957.1"/>
    <property type="molecule type" value="Genomic_DNA"/>
</dbReference>
<dbReference type="InterPro" id="IPR036322">
    <property type="entry name" value="WD40_repeat_dom_sf"/>
</dbReference>
<dbReference type="OrthoDB" id="407922at2759"/>
<dbReference type="Pfam" id="PF25172">
    <property type="entry name" value="Beta-prop_WDR3_2nd"/>
    <property type="match status" value="1"/>
</dbReference>
<dbReference type="PROSITE" id="PS50294">
    <property type="entry name" value="WD_REPEATS_REGION"/>
    <property type="match status" value="6"/>
</dbReference>
<dbReference type="GO" id="GO:0030490">
    <property type="term" value="P:maturation of SSU-rRNA"/>
    <property type="evidence" value="ECO:0007669"/>
    <property type="project" value="TreeGrafter"/>
</dbReference>
<dbReference type="GO" id="GO:0034388">
    <property type="term" value="C:Pwp2p-containing subcomplex of 90S preribosome"/>
    <property type="evidence" value="ECO:0007669"/>
    <property type="project" value="TreeGrafter"/>
</dbReference>
<dbReference type="FunFam" id="2.130.10.10:FF:000178">
    <property type="entry name" value="WD repeat domain 3"/>
    <property type="match status" value="1"/>
</dbReference>
<evidence type="ECO:0000256" key="3">
    <source>
        <dbReference type="ARBA" id="ARBA00022737"/>
    </source>
</evidence>
<dbReference type="Pfam" id="PF25173">
    <property type="entry name" value="Beta-prop_WDR3_1st"/>
    <property type="match status" value="1"/>
</dbReference>
<comment type="similarity">
    <text evidence="5">Belongs to the WD repeat WDR3/UTP12 family.</text>
</comment>
<protein>
    <submittedName>
        <fullName evidence="8">BA75_02556T0</fullName>
    </submittedName>
</protein>
<dbReference type="SUPFAM" id="SSF50952">
    <property type="entry name" value="Soluble quinoprotein glucose dehydrogenase"/>
    <property type="match status" value="1"/>
</dbReference>
<dbReference type="InterPro" id="IPR051570">
    <property type="entry name" value="TBC1_cilium_biogenesis"/>
</dbReference>
<feature type="repeat" description="WD" evidence="6">
    <location>
        <begin position="569"/>
        <end position="610"/>
    </location>
</feature>
<dbReference type="Gene3D" id="2.130.10.10">
    <property type="entry name" value="YVTN repeat-like/Quinoprotein amine dehydrogenase"/>
    <property type="match status" value="5"/>
</dbReference>
<feature type="repeat" description="WD" evidence="6">
    <location>
        <begin position="470"/>
        <end position="504"/>
    </location>
</feature>
<dbReference type="AlphaFoldDB" id="A0A1B2JD85"/>
<feature type="domain" description="Small-subunit processome Utp12" evidence="7">
    <location>
        <begin position="797"/>
        <end position="906"/>
    </location>
</feature>
<dbReference type="InterPro" id="IPR015943">
    <property type="entry name" value="WD40/YVTN_repeat-like_dom_sf"/>
</dbReference>
<dbReference type="GO" id="GO:0030515">
    <property type="term" value="F:snoRNA binding"/>
    <property type="evidence" value="ECO:0007669"/>
    <property type="project" value="TreeGrafter"/>
</dbReference>
<dbReference type="SUPFAM" id="SSF50978">
    <property type="entry name" value="WD40 repeat-like"/>
    <property type="match status" value="1"/>
</dbReference>
<evidence type="ECO:0000256" key="4">
    <source>
        <dbReference type="ARBA" id="ARBA00023242"/>
    </source>
</evidence>
<evidence type="ECO:0000256" key="6">
    <source>
        <dbReference type="PROSITE-ProRule" id="PRU00221"/>
    </source>
</evidence>
<evidence type="ECO:0000256" key="1">
    <source>
        <dbReference type="ARBA" id="ARBA00004604"/>
    </source>
</evidence>
<evidence type="ECO:0000259" key="7">
    <source>
        <dbReference type="Pfam" id="PF04003"/>
    </source>
</evidence>
<accession>A0A1B2JD85</accession>
<dbReference type="InterPro" id="IPR020472">
    <property type="entry name" value="WD40_PAC1"/>
</dbReference>
<dbReference type="InterPro" id="IPR019775">
    <property type="entry name" value="WD40_repeat_CS"/>
</dbReference>
<feature type="repeat" description="WD" evidence="6">
    <location>
        <begin position="112"/>
        <end position="145"/>
    </location>
</feature>
<dbReference type="PRINTS" id="PR00320">
    <property type="entry name" value="GPROTEINBRPT"/>
</dbReference>
<dbReference type="GO" id="GO:0032040">
    <property type="term" value="C:small-subunit processome"/>
    <property type="evidence" value="ECO:0007669"/>
    <property type="project" value="TreeGrafter"/>
</dbReference>
<feature type="repeat" description="WD" evidence="6">
    <location>
        <begin position="182"/>
        <end position="204"/>
    </location>
</feature>
<keyword evidence="9" id="KW-1185">Reference proteome</keyword>
<proteinExistence type="inferred from homology"/>
<organism evidence="8 9">
    <name type="scientific">Komagataella pastoris</name>
    <name type="common">Yeast</name>
    <name type="synonym">Pichia pastoris</name>
    <dbReference type="NCBI Taxonomy" id="4922"/>
    <lineage>
        <taxon>Eukaryota</taxon>
        <taxon>Fungi</taxon>
        <taxon>Dikarya</taxon>
        <taxon>Ascomycota</taxon>
        <taxon>Saccharomycotina</taxon>
        <taxon>Pichiomycetes</taxon>
        <taxon>Pichiales</taxon>
        <taxon>Pichiaceae</taxon>
        <taxon>Komagataella</taxon>
    </lineage>
</organism>
<comment type="subcellular location">
    <subcellularLocation>
        <location evidence="1">Nucleus</location>
        <location evidence="1">Nucleolus</location>
    </subcellularLocation>
</comment>
<name>A0A1B2JD85_PICPA</name>
<keyword evidence="3" id="KW-0677">Repeat</keyword>
<gene>
    <name evidence="8" type="primary">DIP2</name>
    <name evidence="8" type="ORF">ATY40_BA7502556</name>
</gene>
<dbReference type="InterPro" id="IPR007148">
    <property type="entry name" value="SSU_processome_Utp12"/>
</dbReference>
<keyword evidence="2 6" id="KW-0853">WD repeat</keyword>
<feature type="repeat" description="WD" evidence="6">
    <location>
        <begin position="653"/>
        <end position="694"/>
    </location>
</feature>
<keyword evidence="4" id="KW-0539">Nucleus</keyword>
<reference evidence="8 9" key="1">
    <citation type="submission" date="2016-02" db="EMBL/GenBank/DDBJ databases">
        <title>Comparative genomic and transcriptomic foundation for Pichia pastoris.</title>
        <authorList>
            <person name="Love K.R."/>
            <person name="Shah K.A."/>
            <person name="Whittaker C.A."/>
            <person name="Wu J."/>
            <person name="Bartlett M.C."/>
            <person name="Ma D."/>
            <person name="Leeson R.L."/>
            <person name="Priest M."/>
            <person name="Young S.K."/>
            <person name="Love J.C."/>
        </authorList>
    </citation>
    <scope>NUCLEOTIDE SEQUENCE [LARGE SCALE GENOMIC DNA]</scope>
    <source>
        <strain evidence="8 9">ATCC 28485</strain>
    </source>
</reference>
<dbReference type="InterPro" id="IPR001680">
    <property type="entry name" value="WD40_rpt"/>
</dbReference>
<dbReference type="PANTHER" id="PTHR19853:SF0">
    <property type="entry name" value="WD REPEAT-CONTAINING PROTEIN 3"/>
    <property type="match status" value="1"/>
</dbReference>
<dbReference type="CDD" id="cd00200">
    <property type="entry name" value="WD40"/>
    <property type="match status" value="1"/>
</dbReference>
<dbReference type="PANTHER" id="PTHR19853">
    <property type="entry name" value="WD REPEAT CONTAINING PROTEIN 3 WDR3"/>
    <property type="match status" value="1"/>
</dbReference>
<dbReference type="Pfam" id="PF04003">
    <property type="entry name" value="Utp12"/>
    <property type="match status" value="1"/>
</dbReference>
<dbReference type="PROSITE" id="PS00678">
    <property type="entry name" value="WD_REPEATS_1"/>
    <property type="match status" value="4"/>
</dbReference>
<feature type="repeat" description="WD" evidence="6">
    <location>
        <begin position="70"/>
        <end position="111"/>
    </location>
</feature>
<dbReference type="SMART" id="SM00320">
    <property type="entry name" value="WD40"/>
    <property type="match status" value="11"/>
</dbReference>
<dbReference type="FunFam" id="2.130.10.10:FF:000157">
    <property type="entry name" value="WD repeat domain 3"/>
    <property type="match status" value="1"/>
</dbReference>
<evidence type="ECO:0000256" key="5">
    <source>
        <dbReference type="ARBA" id="ARBA00038229"/>
    </source>
</evidence>
<evidence type="ECO:0000313" key="9">
    <source>
        <dbReference type="Proteomes" id="UP000094565"/>
    </source>
</evidence>
<evidence type="ECO:0000256" key="2">
    <source>
        <dbReference type="ARBA" id="ARBA00022574"/>
    </source>
</evidence>
<dbReference type="PROSITE" id="PS50082">
    <property type="entry name" value="WD_REPEATS_2"/>
    <property type="match status" value="8"/>
</dbReference>
<dbReference type="InterPro" id="IPR011041">
    <property type="entry name" value="Quinoprot_gluc/sorb_DH_b-prop"/>
</dbReference>
<feature type="repeat" description="WD" evidence="6">
    <location>
        <begin position="389"/>
        <end position="429"/>
    </location>
</feature>